<dbReference type="PANTHER" id="PTHR46033">
    <property type="entry name" value="PROTEIN MAIN-LIKE 2"/>
    <property type="match status" value="1"/>
</dbReference>
<dbReference type="InterPro" id="IPR023828">
    <property type="entry name" value="Peptidase_S8_Ser-AS"/>
</dbReference>
<reference evidence="6" key="1">
    <citation type="submission" date="2018-02" db="EMBL/GenBank/DDBJ databases">
        <authorList>
            <person name="Cohen D.B."/>
            <person name="Kent A.D."/>
        </authorList>
    </citation>
    <scope>NUCLEOTIDE SEQUENCE</scope>
</reference>
<protein>
    <recommendedName>
        <fullName evidence="5">Aminotransferase-like plant mobile domain-containing protein</fullName>
    </recommendedName>
</protein>
<dbReference type="InterPro" id="IPR044824">
    <property type="entry name" value="MAIN-like"/>
</dbReference>
<dbReference type="GO" id="GO:0010073">
    <property type="term" value="P:meristem maintenance"/>
    <property type="evidence" value="ECO:0007669"/>
    <property type="project" value="InterPro"/>
</dbReference>
<keyword evidence="1" id="KW-0645">Protease</keyword>
<feature type="compositionally biased region" description="Low complexity" evidence="4">
    <location>
        <begin position="7"/>
        <end position="17"/>
    </location>
</feature>
<evidence type="ECO:0000259" key="5">
    <source>
        <dbReference type="Pfam" id="PF10536"/>
    </source>
</evidence>
<dbReference type="PANTHER" id="PTHR46033:SF80">
    <property type="entry name" value="PROTEIN MAIN-LIKE 2-LIKE"/>
    <property type="match status" value="1"/>
</dbReference>
<keyword evidence="2" id="KW-0378">Hydrolase</keyword>
<feature type="domain" description="Aminotransferase-like plant mobile" evidence="5">
    <location>
        <begin position="107"/>
        <end position="210"/>
    </location>
</feature>
<name>A0A2N9EW30_FAGSY</name>
<dbReference type="Pfam" id="PF10536">
    <property type="entry name" value="PMD"/>
    <property type="match status" value="2"/>
</dbReference>
<sequence length="924" mass="100703">MSTPPKSLSMSSVELSSQPPKVPTKKGKLTASGSAKQSQGSLAEGRTMVLEVIGGDLEVVIKEIKRGVLEPVPLQIEYPSGIVETWADWVDEELVDNEFVEVLQEAGVFEAIVISRGLNMYRDVIGIRHLVRRWCPATHTFFLAWGEFTVTIKDVANLLMLPILGDVDPTRLRLTAAESVIEEELIEGFGGKSASFGGHLAKHSTWVTTFRRKSDESEKLAIKISSGNCFPLAPMFLGHLYTHLDLLHADELVGAFCRVVASVINMSLLQACLWEHLKKYRSKCRKLKDVAAKFEKMPSVIADKCVGFRQGFPIIFKWFEAKGLAGLMDSLDKGTRFTWRPYSNLASGFASRSPLLLMYGLAIGVPGLREGDMTRISYLASIKAGWLPAWSPQGIKYVAYCTHKVARQFGFDQDISGSNLKVLGPNHRMDPYLKGKAYVFYSSMMPQVLYLGPSRVGACTKRLRVEPPSNFIILRNVASGNGYGSRQGTGYVKSHEEKSSWKVLGTHLPPKWFSTHSTFIEEEGGRFKKGKRVAEVSPVAPIDPFKEGKKKARVHVAPATPFPITSIDVLATSEPVSPSTIVTRGSARRTHSQSKLVIAPVGNDEKGSKDLPIDLSAGSPSGGKEISTKAVKAFVEDVDATMDVGNTLAEEGVHDLGIDLKGDNGVETAGAQTELAPIAEVKLSSVIESTKVAEHATIIGAFLDTMRPSCVGLPMTRDKLIEHATPASEGVVDPNNLGSQSSWRDPCYYTSSSYSDDVEFSPARGDDFDLTLRVPYSRLREGSMRTMVGKGTSASLPLVAGRVSLSEGSTIFAAEGLGDFTSVCDMRRTPLELVTEGKLQDWRGVAGELINLGFVVGFLLERIHEVARMYFGRKASAEAEAIDAQIAYYKEQIVQLEAKKNGLPPVVPLGNLSADCVLTHGLID</sequence>
<gene>
    <name evidence="6" type="ORF">FSB_LOCUS6661</name>
</gene>
<organism evidence="6">
    <name type="scientific">Fagus sylvatica</name>
    <name type="common">Beechnut</name>
    <dbReference type="NCBI Taxonomy" id="28930"/>
    <lineage>
        <taxon>Eukaryota</taxon>
        <taxon>Viridiplantae</taxon>
        <taxon>Streptophyta</taxon>
        <taxon>Embryophyta</taxon>
        <taxon>Tracheophyta</taxon>
        <taxon>Spermatophyta</taxon>
        <taxon>Magnoliopsida</taxon>
        <taxon>eudicotyledons</taxon>
        <taxon>Gunneridae</taxon>
        <taxon>Pentapetalae</taxon>
        <taxon>rosids</taxon>
        <taxon>fabids</taxon>
        <taxon>Fagales</taxon>
        <taxon>Fagaceae</taxon>
        <taxon>Fagus</taxon>
    </lineage>
</organism>
<dbReference type="GO" id="GO:0006508">
    <property type="term" value="P:proteolysis"/>
    <property type="evidence" value="ECO:0007669"/>
    <property type="project" value="UniProtKB-KW"/>
</dbReference>
<evidence type="ECO:0000256" key="3">
    <source>
        <dbReference type="ARBA" id="ARBA00022825"/>
    </source>
</evidence>
<evidence type="ECO:0000313" key="6">
    <source>
        <dbReference type="EMBL" id="SPC78779.1"/>
    </source>
</evidence>
<evidence type="ECO:0000256" key="2">
    <source>
        <dbReference type="ARBA" id="ARBA00022801"/>
    </source>
</evidence>
<evidence type="ECO:0000256" key="4">
    <source>
        <dbReference type="SAM" id="MobiDB-lite"/>
    </source>
</evidence>
<dbReference type="InterPro" id="IPR019557">
    <property type="entry name" value="AminoTfrase-like_pln_mobile"/>
</dbReference>
<evidence type="ECO:0000256" key="1">
    <source>
        <dbReference type="ARBA" id="ARBA00022670"/>
    </source>
</evidence>
<feature type="compositionally biased region" description="Polar residues" evidence="4">
    <location>
        <begin position="31"/>
        <end position="40"/>
    </location>
</feature>
<accession>A0A2N9EW30</accession>
<dbReference type="EMBL" id="OIVN01000348">
    <property type="protein sequence ID" value="SPC78779.1"/>
    <property type="molecule type" value="Genomic_DNA"/>
</dbReference>
<proteinExistence type="predicted"/>
<feature type="region of interest" description="Disordered" evidence="4">
    <location>
        <begin position="1"/>
        <end position="40"/>
    </location>
</feature>
<dbReference type="GO" id="GO:0008236">
    <property type="term" value="F:serine-type peptidase activity"/>
    <property type="evidence" value="ECO:0007669"/>
    <property type="project" value="UniProtKB-KW"/>
</dbReference>
<feature type="domain" description="Aminotransferase-like plant mobile" evidence="5">
    <location>
        <begin position="219"/>
        <end position="419"/>
    </location>
</feature>
<dbReference type="PROSITE" id="PS00138">
    <property type="entry name" value="SUBTILASE_SER"/>
    <property type="match status" value="1"/>
</dbReference>
<dbReference type="AlphaFoldDB" id="A0A2N9EW30"/>
<keyword evidence="3" id="KW-0720">Serine protease</keyword>